<protein>
    <submittedName>
        <fullName evidence="1">Uncharacterized protein</fullName>
    </submittedName>
</protein>
<evidence type="ECO:0000313" key="1">
    <source>
        <dbReference type="EMBL" id="CAI9152807.1"/>
    </source>
</evidence>
<proteinExistence type="predicted"/>
<dbReference type="Proteomes" id="UP001176941">
    <property type="component" value="Chromosome 10"/>
</dbReference>
<organism evidence="1 2">
    <name type="scientific">Rangifer tarandus platyrhynchus</name>
    <name type="common">Svalbard reindeer</name>
    <dbReference type="NCBI Taxonomy" id="3082113"/>
    <lineage>
        <taxon>Eukaryota</taxon>
        <taxon>Metazoa</taxon>
        <taxon>Chordata</taxon>
        <taxon>Craniata</taxon>
        <taxon>Vertebrata</taxon>
        <taxon>Euteleostomi</taxon>
        <taxon>Mammalia</taxon>
        <taxon>Eutheria</taxon>
        <taxon>Laurasiatheria</taxon>
        <taxon>Artiodactyla</taxon>
        <taxon>Ruminantia</taxon>
        <taxon>Pecora</taxon>
        <taxon>Cervidae</taxon>
        <taxon>Odocoileinae</taxon>
        <taxon>Rangifer</taxon>
    </lineage>
</organism>
<gene>
    <name evidence="1" type="ORF">MRATA1EN1_LOCUS1769</name>
</gene>
<dbReference type="EMBL" id="OX459946">
    <property type="protein sequence ID" value="CAI9152807.1"/>
    <property type="molecule type" value="Genomic_DNA"/>
</dbReference>
<reference evidence="1" key="1">
    <citation type="submission" date="2023-04" db="EMBL/GenBank/DDBJ databases">
        <authorList>
            <consortium name="ELIXIR-Norway"/>
        </authorList>
    </citation>
    <scope>NUCLEOTIDE SEQUENCE [LARGE SCALE GENOMIC DNA]</scope>
</reference>
<name>A0ABN8XTU0_RANTA</name>
<keyword evidence="2" id="KW-1185">Reference proteome</keyword>
<evidence type="ECO:0000313" key="2">
    <source>
        <dbReference type="Proteomes" id="UP001176941"/>
    </source>
</evidence>
<accession>A0ABN8XTU0</accession>
<sequence>MALASTSVVLGGRAYKYGCCRCFCPQCELQLLLPLQEALQDQQLIHMRSGLPANCRSLGACAEVRSAGGRERPPWNADFKGVRMEFLTV</sequence>